<dbReference type="OrthoDB" id="6283332at2759"/>
<gene>
    <name evidence="1" type="ORF">ECPE_LOCUS6000</name>
</gene>
<keyword evidence="2" id="KW-1185">Reference proteome</keyword>
<evidence type="ECO:0000313" key="2">
    <source>
        <dbReference type="Proteomes" id="UP000272942"/>
    </source>
</evidence>
<proteinExistence type="predicted"/>
<reference evidence="3" key="1">
    <citation type="submission" date="2016-06" db="UniProtKB">
        <authorList>
            <consortium name="WormBaseParasite"/>
        </authorList>
    </citation>
    <scope>IDENTIFICATION</scope>
</reference>
<accession>A0A183AGB5</accession>
<dbReference type="EMBL" id="UZAN01042924">
    <property type="protein sequence ID" value="VDP77134.1"/>
    <property type="molecule type" value="Genomic_DNA"/>
</dbReference>
<organism evidence="3">
    <name type="scientific">Echinostoma caproni</name>
    <dbReference type="NCBI Taxonomy" id="27848"/>
    <lineage>
        <taxon>Eukaryota</taxon>
        <taxon>Metazoa</taxon>
        <taxon>Spiralia</taxon>
        <taxon>Lophotrochozoa</taxon>
        <taxon>Platyhelminthes</taxon>
        <taxon>Trematoda</taxon>
        <taxon>Digenea</taxon>
        <taxon>Plagiorchiida</taxon>
        <taxon>Echinostomata</taxon>
        <taxon>Echinostomatoidea</taxon>
        <taxon>Echinostomatidae</taxon>
        <taxon>Echinostoma</taxon>
    </lineage>
</organism>
<evidence type="ECO:0000313" key="1">
    <source>
        <dbReference type="EMBL" id="VDP77134.1"/>
    </source>
</evidence>
<evidence type="ECO:0000313" key="3">
    <source>
        <dbReference type="WBParaSite" id="ECPE_0000601301-mRNA-1"/>
    </source>
</evidence>
<sequence>MLKLIAFIDNGSDTTLITKRFAVNGNITTRPSFLMISTVNGTKATSTNHANLTLVSIFNGEGVEVTEASTIADLPMRAVESIGELATRWPYLRDLCFKEGDSPEVDVLIECEVPEAHWVLDQRPGDRKEPYAARTMVG</sequence>
<dbReference type="PANTHER" id="PTHR47331">
    <property type="entry name" value="PHD-TYPE DOMAIN-CONTAINING PROTEIN"/>
    <property type="match status" value="1"/>
</dbReference>
<dbReference type="WBParaSite" id="ECPE_0000601301-mRNA-1">
    <property type="protein sequence ID" value="ECPE_0000601301-mRNA-1"/>
    <property type="gene ID" value="ECPE_0000601301"/>
</dbReference>
<dbReference type="PANTHER" id="PTHR47331:SF1">
    <property type="entry name" value="GAG-LIKE PROTEIN"/>
    <property type="match status" value="1"/>
</dbReference>
<dbReference type="AlphaFoldDB" id="A0A183AGB5"/>
<dbReference type="Proteomes" id="UP000272942">
    <property type="component" value="Unassembled WGS sequence"/>
</dbReference>
<protein>
    <submittedName>
        <fullName evidence="3">Peptidase A2 domain-containing protein</fullName>
    </submittedName>
</protein>
<name>A0A183AGB5_9TREM</name>
<reference evidence="1 2" key="2">
    <citation type="submission" date="2018-11" db="EMBL/GenBank/DDBJ databases">
        <authorList>
            <consortium name="Pathogen Informatics"/>
        </authorList>
    </citation>
    <scope>NUCLEOTIDE SEQUENCE [LARGE SCALE GENOMIC DNA]</scope>
    <source>
        <strain evidence="1 2">Egypt</strain>
    </source>
</reference>